<evidence type="ECO:0000256" key="3">
    <source>
        <dbReference type="ARBA" id="ARBA00023012"/>
    </source>
</evidence>
<keyword evidence="7" id="KW-1185">Reference proteome</keyword>
<organism evidence="6 7">
    <name type="scientific">Duganella aquatilis</name>
    <dbReference type="NCBI Taxonomy" id="2666082"/>
    <lineage>
        <taxon>Bacteria</taxon>
        <taxon>Pseudomonadati</taxon>
        <taxon>Pseudomonadota</taxon>
        <taxon>Betaproteobacteria</taxon>
        <taxon>Burkholderiales</taxon>
        <taxon>Oxalobacteraceae</taxon>
        <taxon>Telluria group</taxon>
        <taxon>Duganella</taxon>
    </lineage>
</organism>
<dbReference type="Pfam" id="PF02518">
    <property type="entry name" value="HATPase_c"/>
    <property type="match status" value="1"/>
</dbReference>
<gene>
    <name evidence="6" type="ORF">GJ698_15175</name>
</gene>
<keyword evidence="2" id="KW-0418">Kinase</keyword>
<dbReference type="Proteomes" id="UP000439986">
    <property type="component" value="Unassembled WGS sequence"/>
</dbReference>
<dbReference type="SMART" id="SM00387">
    <property type="entry name" value="HATPase_c"/>
    <property type="match status" value="1"/>
</dbReference>
<comment type="caution">
    <text evidence="6">The sequence shown here is derived from an EMBL/GenBank/DDBJ whole genome shotgun (WGS) entry which is preliminary data.</text>
</comment>
<evidence type="ECO:0000313" key="6">
    <source>
        <dbReference type="EMBL" id="MRW85426.1"/>
    </source>
</evidence>
<dbReference type="AlphaFoldDB" id="A0A844DAU2"/>
<dbReference type="Gene3D" id="2.60.40.10">
    <property type="entry name" value="Immunoglobulins"/>
    <property type="match status" value="1"/>
</dbReference>
<dbReference type="GO" id="GO:0000155">
    <property type="term" value="F:phosphorelay sensor kinase activity"/>
    <property type="evidence" value="ECO:0007669"/>
    <property type="project" value="InterPro"/>
</dbReference>
<feature type="signal peptide" evidence="4">
    <location>
        <begin position="1"/>
        <end position="21"/>
    </location>
</feature>
<dbReference type="EMBL" id="WKJL01000010">
    <property type="protein sequence ID" value="MRW85426.1"/>
    <property type="molecule type" value="Genomic_DNA"/>
</dbReference>
<dbReference type="CDD" id="cd16917">
    <property type="entry name" value="HATPase_UhpB-NarQ-NarX-like"/>
    <property type="match status" value="1"/>
</dbReference>
<dbReference type="InterPro" id="IPR050482">
    <property type="entry name" value="Sensor_HK_TwoCompSys"/>
</dbReference>
<keyword evidence="4" id="KW-0732">Signal</keyword>
<reference evidence="6 7" key="1">
    <citation type="submission" date="2019-11" db="EMBL/GenBank/DDBJ databases">
        <title>Novel species isolated from a subtropical stream in China.</title>
        <authorList>
            <person name="Lu H."/>
        </authorList>
    </citation>
    <scope>NUCLEOTIDE SEQUENCE [LARGE SCALE GENOMIC DNA]</scope>
    <source>
        <strain evidence="6 7">FT26W</strain>
    </source>
</reference>
<feature type="domain" description="Histidine kinase/HSP90-like ATPase" evidence="5">
    <location>
        <begin position="889"/>
        <end position="986"/>
    </location>
</feature>
<proteinExistence type="predicted"/>
<dbReference type="InterPro" id="IPR013783">
    <property type="entry name" value="Ig-like_fold"/>
</dbReference>
<dbReference type="SUPFAM" id="SSF63829">
    <property type="entry name" value="Calcium-dependent phosphotriesterase"/>
    <property type="match status" value="1"/>
</dbReference>
<sequence>MARKLRSLILFVAMICCSAKGAEPAWPNTGDPWSLAHYQHTSFTKKEGAPFPDKVVETADGYLWADNGKGVSRFDGQRFQPFEPFPGEALGGKDANNLFAPKAGGLWMAHASGGASFIKNGHVSVYGKEQGFDSILAALFFEDRRGDVIAYTAPGFMKFSGGKWVKFIAEDDSERGYVARDADFNVWKVTKTGRLHVLRENTRKFVDTGVDVSGALMVWPGPDHTIFVGFGTAKIKRFEDNNGTVSEVGRPLPFLGLRVLVDSNKLVWVSTANDGVHFLGALDKLPRDDAPLPVDEKLNHANGLTGNFSYVYEDSHGTIWVATDGGIDRFMPSPFSQVALPFGTMMATLQPNAMDDVWLGSENLPVRRLTQHASVETSVPPAALMMYRDDANAVFAVTSKQLWQLEPGPPKVIADLPVTGTGRVLSMTHRPDGEFWLAFRPKKFGLTRLREGQWLPIDGFPAISALFTDKQGVTWAGNKNLLTAFEQNQPRTYSAKDGLAAGVIKVIVANDGTLWIGGDENLQMFDGRTFTSLTLAGGRKISEVSGLVFDNGGNLWVQAIDGIFRVEREEVRKAVAAHSYTPRYRFFDSLDGVPGEPAQIFSLPTMRRGAGGRLWISGQTSAAWINTLVLPKPLPLRTPIVEQLFDGTTSYDLNVQTVALPKTARDLQFAYTTPELRFPERLRFQYRLRGLDDTWQDAGTERKATYHALSAGDYRFEVRSRNKDDDEWNGPVASLAFVIAPKYYETLWFKALEAAAALLVLWAVIRVQVRIGMYRERNKMRIRANEREAVARDLHDTLLQSNQAVVLQLAAMANRLDDPVLKGQLTALAELSQDVAAEGRDKVQALRVETDDASDELKRIVELGNRLSAEHQVAFDARVNGQRRQLRKDAGAELVAIVNELMINAFRHAKGSKVDVGFDFGRRRLEVLVADDGIGISSATLAIGSPAGHWGLQGVRERAAAIQAEIAFEQASPKGTKIRIAIPARRIYAE</sequence>
<evidence type="ECO:0000256" key="1">
    <source>
        <dbReference type="ARBA" id="ARBA00022679"/>
    </source>
</evidence>
<dbReference type="Pfam" id="PF07730">
    <property type="entry name" value="HisKA_3"/>
    <property type="match status" value="1"/>
</dbReference>
<keyword evidence="3" id="KW-0902">Two-component regulatory system</keyword>
<name>A0A844DAU2_9BURK</name>
<dbReference type="Gene3D" id="3.30.565.10">
    <property type="entry name" value="Histidine kinase-like ATPase, C-terminal domain"/>
    <property type="match status" value="1"/>
</dbReference>
<dbReference type="InterPro" id="IPR003594">
    <property type="entry name" value="HATPase_dom"/>
</dbReference>
<dbReference type="PANTHER" id="PTHR24421">
    <property type="entry name" value="NITRATE/NITRITE SENSOR PROTEIN NARX-RELATED"/>
    <property type="match status" value="1"/>
</dbReference>
<dbReference type="GO" id="GO:0016020">
    <property type="term" value="C:membrane"/>
    <property type="evidence" value="ECO:0007669"/>
    <property type="project" value="InterPro"/>
</dbReference>
<dbReference type="InterPro" id="IPR036890">
    <property type="entry name" value="HATPase_C_sf"/>
</dbReference>
<dbReference type="InterPro" id="IPR011123">
    <property type="entry name" value="Y_Y_Y"/>
</dbReference>
<dbReference type="Pfam" id="PF07495">
    <property type="entry name" value="Y_Y_Y"/>
    <property type="match status" value="1"/>
</dbReference>
<dbReference type="Gene3D" id="1.20.5.1930">
    <property type="match status" value="1"/>
</dbReference>
<dbReference type="PANTHER" id="PTHR24421:SF62">
    <property type="entry name" value="SENSORY TRANSDUCTION HISTIDINE KINASE"/>
    <property type="match status" value="1"/>
</dbReference>
<evidence type="ECO:0000313" key="7">
    <source>
        <dbReference type="Proteomes" id="UP000439986"/>
    </source>
</evidence>
<accession>A0A844DAU2</accession>
<evidence type="ECO:0000256" key="2">
    <source>
        <dbReference type="ARBA" id="ARBA00022777"/>
    </source>
</evidence>
<dbReference type="GO" id="GO:0046983">
    <property type="term" value="F:protein dimerization activity"/>
    <property type="evidence" value="ECO:0007669"/>
    <property type="project" value="InterPro"/>
</dbReference>
<dbReference type="SUPFAM" id="SSF55874">
    <property type="entry name" value="ATPase domain of HSP90 chaperone/DNA topoisomerase II/histidine kinase"/>
    <property type="match status" value="1"/>
</dbReference>
<keyword evidence="1" id="KW-0808">Transferase</keyword>
<evidence type="ECO:0000256" key="4">
    <source>
        <dbReference type="SAM" id="SignalP"/>
    </source>
</evidence>
<protein>
    <recommendedName>
        <fullName evidence="5">Histidine kinase/HSP90-like ATPase domain-containing protein</fullName>
    </recommendedName>
</protein>
<dbReference type="Gene3D" id="2.130.10.10">
    <property type="entry name" value="YVTN repeat-like/Quinoprotein amine dehydrogenase"/>
    <property type="match status" value="3"/>
</dbReference>
<evidence type="ECO:0000259" key="5">
    <source>
        <dbReference type="SMART" id="SM00387"/>
    </source>
</evidence>
<feature type="chain" id="PRO_5032834079" description="Histidine kinase/HSP90-like ATPase domain-containing protein" evidence="4">
    <location>
        <begin position="22"/>
        <end position="990"/>
    </location>
</feature>
<dbReference type="InterPro" id="IPR015943">
    <property type="entry name" value="WD40/YVTN_repeat-like_dom_sf"/>
</dbReference>
<dbReference type="InterPro" id="IPR011712">
    <property type="entry name" value="Sig_transdc_His_kin_sub3_dim/P"/>
</dbReference>